<organism evidence="2 3">
    <name type="scientific">Arxiozyma heterogenica</name>
    <dbReference type="NCBI Taxonomy" id="278026"/>
    <lineage>
        <taxon>Eukaryota</taxon>
        <taxon>Fungi</taxon>
        <taxon>Dikarya</taxon>
        <taxon>Ascomycota</taxon>
        <taxon>Saccharomycotina</taxon>
        <taxon>Saccharomycetes</taxon>
        <taxon>Saccharomycetales</taxon>
        <taxon>Saccharomycetaceae</taxon>
        <taxon>Arxiozyma</taxon>
    </lineage>
</organism>
<feature type="compositionally biased region" description="Polar residues" evidence="1">
    <location>
        <begin position="541"/>
        <end position="550"/>
    </location>
</feature>
<proteinExistence type="predicted"/>
<gene>
    <name evidence="2" type="ORF">RI543_001371</name>
</gene>
<name>A0AAN7WLR9_9SACH</name>
<protein>
    <submittedName>
        <fullName evidence="2">Uncharacterized protein</fullName>
    </submittedName>
</protein>
<dbReference type="Proteomes" id="UP001306508">
    <property type="component" value="Unassembled WGS sequence"/>
</dbReference>
<dbReference type="EMBL" id="JAWIZZ010000038">
    <property type="protein sequence ID" value="KAK5780984.1"/>
    <property type="molecule type" value="Genomic_DNA"/>
</dbReference>
<evidence type="ECO:0000313" key="2">
    <source>
        <dbReference type="EMBL" id="KAK5780984.1"/>
    </source>
</evidence>
<sequence length="587" mass="68517">MDSALEKNKERADLLERNLNFDPARPRLKSQQKGRHEPVLIPLVGERYTKYMGDDVDKEFLQRGEREVVKYCQSINGRMTQDMFELFVNENVTKETIQQLYPYDNNGDVSRKVMYLHRRYYKDENGLIRDQLKDNRVIFNPIYTFDMIMGCHLLNSHPAARHVHQGLWEFYANVSRDLVEKTVQFCTKCNPEKKLTPLVKVRSFNVHNGLLPLERVHFEIFEPYPGELIEGKYSHVLYCRDYYSRFLWMMPLKSTKFKRIVPKVAEMLLLLPRLPIFIESTSLNWQDMFDIFETIAKKYSLDIGLGTGQKHELFHVGSLNHTRQRFLKHKKEGIKDWNMLLLKCCNRRNYLYDIQIRGVPANFLSCNVPNLKQKFRVKRSNYMYKATGSNIVKVGKGCIYLEVENENENNENDEGQQNQENTTSNLTNQDDAFEIMNSISDSDDEVVIAKYKDMQSERNPSKAMKQKIVIAKSSDDVTNTIINEKIDNTRDMEDINGDTLTTSIETLQRTNNGLNLEQLPQSTQEMEPVSRITDESCEIVDSSTAYIQNPSSDRRSRDIDDEEDEPTKKKAHLFVVGDEESNISREL</sequence>
<feature type="region of interest" description="Disordered" evidence="1">
    <location>
        <begin position="540"/>
        <end position="587"/>
    </location>
</feature>
<dbReference type="AlphaFoldDB" id="A0AAN7WLR9"/>
<evidence type="ECO:0000313" key="3">
    <source>
        <dbReference type="Proteomes" id="UP001306508"/>
    </source>
</evidence>
<keyword evidence="3" id="KW-1185">Reference proteome</keyword>
<reference evidence="3" key="1">
    <citation type="submission" date="2023-07" db="EMBL/GenBank/DDBJ databases">
        <title>A draft genome of Kazachstania heterogenica Y-27499.</title>
        <authorList>
            <person name="Donic C."/>
            <person name="Kralova J.S."/>
            <person name="Fidel L."/>
            <person name="Ben-Dor S."/>
            <person name="Jung S."/>
        </authorList>
    </citation>
    <scope>NUCLEOTIDE SEQUENCE [LARGE SCALE GENOMIC DNA]</scope>
    <source>
        <strain evidence="3">Y27499</strain>
    </source>
</reference>
<accession>A0AAN7WLR9</accession>
<evidence type="ECO:0000256" key="1">
    <source>
        <dbReference type="SAM" id="MobiDB-lite"/>
    </source>
</evidence>
<comment type="caution">
    <text evidence="2">The sequence shown here is derived from an EMBL/GenBank/DDBJ whole genome shotgun (WGS) entry which is preliminary data.</text>
</comment>